<dbReference type="PANTHER" id="PTHR31742:SF1">
    <property type="entry name" value="RPA-INTERACTING PROTEIN"/>
    <property type="match status" value="1"/>
</dbReference>
<name>B9SYP3_RICCO</name>
<sequence length="308" mass="36198">MEKEKDCQLLTPPPKRQSIKTQSHFNTYPLWKDKLRENCYKRVREDRNRLLWKMRLPTPNKSITDKDFIKSAFQNIVSDELKKMRHSSLDADLKIPTSAPDPSDILWKYDGLHDAYQGECEDMLEMQRIFNEDLRAEPTRKEPENDIEIWEDEEDEYLARAVFENMRLNDKLVHKETWCPICKQGQLQENYQLIYFSLCELQLSKGDEFVVFYARLGDWNVNIHIHHLFHNSKCVLKEAYINVAEQVKSLGISPPSPSMPHLYLGLFLAEISKSPLAATKALDSDLFFNSIFMAYLKTQDFFLLKIIA</sequence>
<dbReference type="STRING" id="3988.B9SYP3"/>
<dbReference type="InParanoid" id="B9SYP3"/>
<dbReference type="Pfam" id="PF14767">
    <property type="entry name" value="RPA_interact_M"/>
    <property type="match status" value="1"/>
</dbReference>
<reference evidence="4" key="1">
    <citation type="journal article" date="2010" name="Nat. Biotechnol.">
        <title>Draft genome sequence of the oilseed species Ricinus communis.</title>
        <authorList>
            <person name="Chan A.P."/>
            <person name="Crabtree J."/>
            <person name="Zhao Q."/>
            <person name="Lorenzi H."/>
            <person name="Orvis J."/>
            <person name="Puiu D."/>
            <person name="Melake-Berhan A."/>
            <person name="Jones K.M."/>
            <person name="Redman J."/>
            <person name="Chen G."/>
            <person name="Cahoon E.B."/>
            <person name="Gedil M."/>
            <person name="Stanke M."/>
            <person name="Haas B.J."/>
            <person name="Wortman J.R."/>
            <person name="Fraser-Liggett C.M."/>
            <person name="Ravel J."/>
            <person name="Rabinowicz P.D."/>
        </authorList>
    </citation>
    <scope>NUCLEOTIDE SEQUENCE [LARGE SCALE GENOMIC DNA]</scope>
    <source>
        <strain evidence="4">cv. Hale</strain>
    </source>
</reference>
<accession>B9SYP3</accession>
<dbReference type="InterPro" id="IPR028158">
    <property type="entry name" value="RPA_interact_N_dom"/>
</dbReference>
<feature type="domain" description="RPA-interacting protein N-terminal" evidence="1">
    <location>
        <begin position="20"/>
        <end position="57"/>
    </location>
</feature>
<evidence type="ECO:0000313" key="3">
    <source>
        <dbReference type="EMBL" id="EEF31277.1"/>
    </source>
</evidence>
<dbReference type="FunCoup" id="B9SYP3">
    <property type="interactions" value="874"/>
</dbReference>
<dbReference type="GO" id="GO:0006606">
    <property type="term" value="P:protein import into nucleus"/>
    <property type="evidence" value="ECO:0000318"/>
    <property type="project" value="GO_Central"/>
</dbReference>
<organism evidence="3 4">
    <name type="scientific">Ricinus communis</name>
    <name type="common">Castor bean</name>
    <dbReference type="NCBI Taxonomy" id="3988"/>
    <lineage>
        <taxon>Eukaryota</taxon>
        <taxon>Viridiplantae</taxon>
        <taxon>Streptophyta</taxon>
        <taxon>Embryophyta</taxon>
        <taxon>Tracheophyta</taxon>
        <taxon>Spermatophyta</taxon>
        <taxon>Magnoliopsida</taxon>
        <taxon>eudicotyledons</taxon>
        <taxon>Gunneridae</taxon>
        <taxon>Pentapetalae</taxon>
        <taxon>rosids</taxon>
        <taxon>fabids</taxon>
        <taxon>Malpighiales</taxon>
        <taxon>Euphorbiaceae</taxon>
        <taxon>Acalyphoideae</taxon>
        <taxon>Acalypheae</taxon>
        <taxon>Ricinus</taxon>
    </lineage>
</organism>
<dbReference type="InterPro" id="IPR028156">
    <property type="entry name" value="RIP"/>
</dbReference>
<dbReference type="Pfam" id="PF14766">
    <property type="entry name" value="RPA_interact_N"/>
    <property type="match status" value="1"/>
</dbReference>
<dbReference type="eggNOG" id="ENOG502QTX4">
    <property type="taxonomic scope" value="Eukaryota"/>
</dbReference>
<keyword evidence="4" id="KW-1185">Reference proteome</keyword>
<proteinExistence type="predicted"/>
<dbReference type="GO" id="GO:0005634">
    <property type="term" value="C:nucleus"/>
    <property type="evidence" value="ECO:0000318"/>
    <property type="project" value="GO_Central"/>
</dbReference>
<evidence type="ECO:0000313" key="4">
    <source>
        <dbReference type="Proteomes" id="UP000008311"/>
    </source>
</evidence>
<dbReference type="Proteomes" id="UP000008311">
    <property type="component" value="Unassembled WGS sequence"/>
</dbReference>
<evidence type="ECO:0000259" key="1">
    <source>
        <dbReference type="Pfam" id="PF14766"/>
    </source>
</evidence>
<evidence type="ECO:0000259" key="2">
    <source>
        <dbReference type="Pfam" id="PF14767"/>
    </source>
</evidence>
<protein>
    <submittedName>
        <fullName evidence="3">Uncharacterized protein</fullName>
    </submittedName>
</protein>
<dbReference type="PANTHER" id="PTHR31742">
    <property type="entry name" value="RPA-INTERACTING PROTEIN RPAIN"/>
    <property type="match status" value="1"/>
</dbReference>
<dbReference type="InterPro" id="IPR028155">
    <property type="entry name" value="RPA_interact_central"/>
</dbReference>
<gene>
    <name evidence="3" type="ORF">RCOM_0788130</name>
</gene>
<dbReference type="AlphaFoldDB" id="B9SYP3"/>
<feature type="domain" description="RPA-interacting protein central" evidence="2">
    <location>
        <begin position="71"/>
        <end position="162"/>
    </location>
</feature>
<dbReference type="EMBL" id="EQ974255">
    <property type="protein sequence ID" value="EEF31277.1"/>
    <property type="molecule type" value="Genomic_DNA"/>
</dbReference>